<dbReference type="RefSeq" id="WP_074596965.1">
    <property type="nucleotide sequence ID" value="NZ_FNUH01000016.1"/>
</dbReference>
<sequence>MRLDPDCIRDILLVVEKQTDFNNLASFTNREDFEQLPMYSPNEIMYHIRQCDHGGLFLDKVIYVSEGCFVKDLSPKGHEFLADIRQDTNWNRTKDIAKNVGSYSIKALSGIASQVIADVISRQFNQ</sequence>
<evidence type="ECO:0000313" key="1">
    <source>
        <dbReference type="EMBL" id="SEM03709.1"/>
    </source>
</evidence>
<protein>
    <recommendedName>
        <fullName evidence="3">DUF2513 domain-containing protein</fullName>
    </recommendedName>
</protein>
<organism evidence="1 2">
    <name type="scientific">Streptococcus gallolyticus</name>
    <dbReference type="NCBI Taxonomy" id="315405"/>
    <lineage>
        <taxon>Bacteria</taxon>
        <taxon>Bacillati</taxon>
        <taxon>Bacillota</taxon>
        <taxon>Bacilli</taxon>
        <taxon>Lactobacillales</taxon>
        <taxon>Streptococcaceae</taxon>
        <taxon>Streptococcus</taxon>
    </lineage>
</organism>
<gene>
    <name evidence="1" type="ORF">SAMN04487839_1026</name>
</gene>
<dbReference type="EMBL" id="FOBM01000002">
    <property type="protein sequence ID" value="SEM03709.1"/>
    <property type="molecule type" value="Genomic_DNA"/>
</dbReference>
<proteinExistence type="predicted"/>
<dbReference type="Proteomes" id="UP000182764">
    <property type="component" value="Unassembled WGS sequence"/>
</dbReference>
<evidence type="ECO:0000313" key="2">
    <source>
        <dbReference type="Proteomes" id="UP000182764"/>
    </source>
</evidence>
<dbReference type="Pfam" id="PF10711">
    <property type="entry name" value="DUF2513"/>
    <property type="match status" value="1"/>
</dbReference>
<dbReference type="AlphaFoldDB" id="A0A1H7V3T2"/>
<evidence type="ECO:0008006" key="3">
    <source>
        <dbReference type="Google" id="ProtNLM"/>
    </source>
</evidence>
<accession>A0A1H7V3T2</accession>
<dbReference type="InterPro" id="IPR019650">
    <property type="entry name" value="DUF2513"/>
</dbReference>
<reference evidence="1 2" key="1">
    <citation type="submission" date="2016-10" db="EMBL/GenBank/DDBJ databases">
        <authorList>
            <person name="de Groot N.N."/>
        </authorList>
    </citation>
    <scope>NUCLEOTIDE SEQUENCE [LARGE SCALE GENOMIC DNA]</scope>
    <source>
        <strain evidence="1 2">VTM1R29</strain>
    </source>
</reference>
<name>A0A1H7V3T2_9STRE</name>